<dbReference type="Pfam" id="PF03087">
    <property type="entry name" value="BPS1"/>
    <property type="match status" value="1"/>
</dbReference>
<accession>A0A9Q1LMS0</accession>
<dbReference type="GO" id="GO:0048367">
    <property type="term" value="P:shoot system development"/>
    <property type="evidence" value="ECO:0007669"/>
    <property type="project" value="InterPro"/>
</dbReference>
<dbReference type="Proteomes" id="UP001152561">
    <property type="component" value="Unassembled WGS sequence"/>
</dbReference>
<gene>
    <name evidence="1" type="ORF">K7X08_001667</name>
</gene>
<comment type="caution">
    <text evidence="1">The sequence shown here is derived from an EMBL/GenBank/DDBJ whole genome shotgun (WGS) entry which is preliminary data.</text>
</comment>
<dbReference type="EMBL" id="JAJAGQ010000015">
    <property type="protein sequence ID" value="KAJ8540851.1"/>
    <property type="molecule type" value="Genomic_DNA"/>
</dbReference>
<reference evidence="2" key="1">
    <citation type="journal article" date="2023" name="Proc. Natl. Acad. Sci. U.S.A.">
        <title>Genomic and structural basis for evolution of tropane alkaloid biosynthesis.</title>
        <authorList>
            <person name="Wanga Y.-J."/>
            <person name="Taina T."/>
            <person name="Yua J.-Y."/>
            <person name="Lia J."/>
            <person name="Xua B."/>
            <person name="Chenc J."/>
            <person name="D'Auriad J.C."/>
            <person name="Huanga J.-P."/>
            <person name="Huanga S.-X."/>
        </authorList>
    </citation>
    <scope>NUCLEOTIDE SEQUENCE [LARGE SCALE GENOMIC DNA]</scope>
    <source>
        <strain evidence="2">cv. KIB-2019</strain>
    </source>
</reference>
<proteinExistence type="predicted"/>
<dbReference type="GO" id="GO:0048364">
    <property type="term" value="P:root development"/>
    <property type="evidence" value="ECO:0007669"/>
    <property type="project" value="InterPro"/>
</dbReference>
<dbReference type="AlphaFoldDB" id="A0A9Q1LMS0"/>
<evidence type="ECO:0000313" key="2">
    <source>
        <dbReference type="Proteomes" id="UP001152561"/>
    </source>
</evidence>
<dbReference type="InterPro" id="IPR004320">
    <property type="entry name" value="BPS1_pln"/>
</dbReference>
<keyword evidence="2" id="KW-1185">Reference proteome</keyword>
<dbReference type="PANTHER" id="PTHR33070">
    <property type="entry name" value="OS06G0725500 PROTEIN"/>
    <property type="match status" value="1"/>
</dbReference>
<dbReference type="OrthoDB" id="1701699at2759"/>
<dbReference type="PANTHER" id="PTHR33070:SF115">
    <property type="entry name" value="T23E18.15"/>
    <property type="match status" value="1"/>
</dbReference>
<evidence type="ECO:0000313" key="1">
    <source>
        <dbReference type="EMBL" id="KAJ8540851.1"/>
    </source>
</evidence>
<name>A0A9Q1LMS0_9SOLA</name>
<sequence>MENLKITNHVRATSLPTATHPLIASAEENLRRLKSSEGTSTSSHSTICKTLDGLVKLYECVDDVLRLPLSEQVLSHEKHAKSFEQVSNGSLNVLDTCNIIKDAFSQMKESVQLLESSLRRKRSEKSNLSDEIDAYMISNKKLNKVIYRCFRDLKNEKKRHIIEIEDSEFASLISLIEGVEDISLIVLESTLSFISIQK</sequence>
<organism evidence="1 2">
    <name type="scientific">Anisodus acutangulus</name>
    <dbReference type="NCBI Taxonomy" id="402998"/>
    <lineage>
        <taxon>Eukaryota</taxon>
        <taxon>Viridiplantae</taxon>
        <taxon>Streptophyta</taxon>
        <taxon>Embryophyta</taxon>
        <taxon>Tracheophyta</taxon>
        <taxon>Spermatophyta</taxon>
        <taxon>Magnoliopsida</taxon>
        <taxon>eudicotyledons</taxon>
        <taxon>Gunneridae</taxon>
        <taxon>Pentapetalae</taxon>
        <taxon>asterids</taxon>
        <taxon>lamiids</taxon>
        <taxon>Solanales</taxon>
        <taxon>Solanaceae</taxon>
        <taxon>Solanoideae</taxon>
        <taxon>Hyoscyameae</taxon>
        <taxon>Anisodus</taxon>
    </lineage>
</organism>
<protein>
    <submittedName>
        <fullName evidence="1">Uncharacterized protein</fullName>
    </submittedName>
</protein>